<proteinExistence type="predicted"/>
<protein>
    <submittedName>
        <fullName evidence="2">Uncharacterized protein</fullName>
    </submittedName>
</protein>
<name>G0IYR2_CYCMS</name>
<evidence type="ECO:0000313" key="3">
    <source>
        <dbReference type="Proteomes" id="UP000001635"/>
    </source>
</evidence>
<sequence>MMIVVASQLASCGKKPVDSQIENSVEEPEMTEEFENESLPLDSEDSIELEEIEITEQ</sequence>
<gene>
    <name evidence="2" type="ordered locus">Cycma_3525</name>
</gene>
<evidence type="ECO:0000256" key="1">
    <source>
        <dbReference type="SAM" id="MobiDB-lite"/>
    </source>
</evidence>
<evidence type="ECO:0000313" key="2">
    <source>
        <dbReference type="EMBL" id="AEL27245.1"/>
    </source>
</evidence>
<dbReference type="KEGG" id="cmr:Cycma_3525"/>
<dbReference type="Proteomes" id="UP000001635">
    <property type="component" value="Chromosome"/>
</dbReference>
<dbReference type="AlphaFoldDB" id="G0IYR2"/>
<dbReference type="EMBL" id="CP002955">
    <property type="protein sequence ID" value="AEL27245.1"/>
    <property type="molecule type" value="Genomic_DNA"/>
</dbReference>
<feature type="compositionally biased region" description="Acidic residues" evidence="1">
    <location>
        <begin position="24"/>
        <end position="57"/>
    </location>
</feature>
<accession>G0IYR2</accession>
<keyword evidence="3" id="KW-1185">Reference proteome</keyword>
<dbReference type="HOGENOM" id="CLU_2989110_0_0_10"/>
<dbReference type="STRING" id="880070.Cycma_3525"/>
<reference evidence="3" key="1">
    <citation type="submission" date="2011-07" db="EMBL/GenBank/DDBJ databases">
        <title>The complete genome of Cyclobacterium marinum DSM 745.</title>
        <authorList>
            <person name="Lucas S."/>
            <person name="Han J."/>
            <person name="Lapidus A."/>
            <person name="Bruce D."/>
            <person name="Goodwin L."/>
            <person name="Pitluck S."/>
            <person name="Peters L."/>
            <person name="Kyrpides N."/>
            <person name="Mavromatis K."/>
            <person name="Ivanova N."/>
            <person name="Ovchinnikova G."/>
            <person name="Chertkov O."/>
            <person name="Detter J.C."/>
            <person name="Tapia R."/>
            <person name="Han C."/>
            <person name="Land M."/>
            <person name="Hauser L."/>
            <person name="Markowitz V."/>
            <person name="Cheng J.-F."/>
            <person name="Hugenholtz P."/>
            <person name="Woyke T."/>
            <person name="Wu D."/>
            <person name="Tindall B."/>
            <person name="Schuetze A."/>
            <person name="Brambilla E."/>
            <person name="Klenk H.-P."/>
            <person name="Eisen J.A."/>
        </authorList>
    </citation>
    <scope>NUCLEOTIDE SEQUENCE [LARGE SCALE GENOMIC DNA]</scope>
    <source>
        <strain evidence="3">ATCC 25205 / DSM 745 / LMG 13164 / NCIMB 1802</strain>
    </source>
</reference>
<organism evidence="2 3">
    <name type="scientific">Cyclobacterium marinum (strain ATCC 25205 / DSM 745 / LMG 13164 / NCIMB 1802)</name>
    <name type="common">Flectobacillus marinus</name>
    <dbReference type="NCBI Taxonomy" id="880070"/>
    <lineage>
        <taxon>Bacteria</taxon>
        <taxon>Pseudomonadati</taxon>
        <taxon>Bacteroidota</taxon>
        <taxon>Cytophagia</taxon>
        <taxon>Cytophagales</taxon>
        <taxon>Cyclobacteriaceae</taxon>
        <taxon>Cyclobacterium</taxon>
    </lineage>
</organism>
<feature type="region of interest" description="Disordered" evidence="1">
    <location>
        <begin position="15"/>
        <end position="57"/>
    </location>
</feature>